<protein>
    <recommendedName>
        <fullName evidence="2">Nephrocystin 3-like N-terminal domain-containing protein</fullName>
    </recommendedName>
</protein>
<dbReference type="KEGG" id="cput:CONPUDRAFT_37063"/>
<evidence type="ECO:0000313" key="3">
    <source>
        <dbReference type="EMBL" id="EIW78929.1"/>
    </source>
</evidence>
<proteinExistence type="predicted"/>
<dbReference type="InterPro" id="IPR056884">
    <property type="entry name" value="NPHP3-like_N"/>
</dbReference>
<dbReference type="RefSeq" id="XP_007770411.1">
    <property type="nucleotide sequence ID" value="XM_007772221.1"/>
</dbReference>
<feature type="non-terminal residue" evidence="3">
    <location>
        <position position="129"/>
    </location>
</feature>
<feature type="domain" description="Nephrocystin 3-like N-terminal" evidence="2">
    <location>
        <begin position="2"/>
        <end position="124"/>
    </location>
</feature>
<keyword evidence="4" id="KW-1185">Reference proteome</keyword>
<evidence type="ECO:0000256" key="1">
    <source>
        <dbReference type="ARBA" id="ARBA00022737"/>
    </source>
</evidence>
<name>A0A5M3MI64_CONPW</name>
<dbReference type="AlphaFoldDB" id="A0A5M3MI64"/>
<evidence type="ECO:0000259" key="2">
    <source>
        <dbReference type="Pfam" id="PF24883"/>
    </source>
</evidence>
<accession>A0A5M3MI64</accession>
<dbReference type="GeneID" id="19206816"/>
<reference evidence="4" key="1">
    <citation type="journal article" date="2012" name="Science">
        <title>The Paleozoic origin of enzymatic lignin decomposition reconstructed from 31 fungal genomes.</title>
        <authorList>
            <person name="Floudas D."/>
            <person name="Binder M."/>
            <person name="Riley R."/>
            <person name="Barry K."/>
            <person name="Blanchette R.A."/>
            <person name="Henrissat B."/>
            <person name="Martinez A.T."/>
            <person name="Otillar R."/>
            <person name="Spatafora J.W."/>
            <person name="Yadav J.S."/>
            <person name="Aerts A."/>
            <person name="Benoit I."/>
            <person name="Boyd A."/>
            <person name="Carlson A."/>
            <person name="Copeland A."/>
            <person name="Coutinho P.M."/>
            <person name="de Vries R.P."/>
            <person name="Ferreira P."/>
            <person name="Findley K."/>
            <person name="Foster B."/>
            <person name="Gaskell J."/>
            <person name="Glotzer D."/>
            <person name="Gorecki P."/>
            <person name="Heitman J."/>
            <person name="Hesse C."/>
            <person name="Hori C."/>
            <person name="Igarashi K."/>
            <person name="Jurgens J.A."/>
            <person name="Kallen N."/>
            <person name="Kersten P."/>
            <person name="Kohler A."/>
            <person name="Kuees U."/>
            <person name="Kumar T.K.A."/>
            <person name="Kuo A."/>
            <person name="LaButti K."/>
            <person name="Larrondo L.F."/>
            <person name="Lindquist E."/>
            <person name="Ling A."/>
            <person name="Lombard V."/>
            <person name="Lucas S."/>
            <person name="Lundell T."/>
            <person name="Martin R."/>
            <person name="McLaughlin D.J."/>
            <person name="Morgenstern I."/>
            <person name="Morin E."/>
            <person name="Murat C."/>
            <person name="Nagy L.G."/>
            <person name="Nolan M."/>
            <person name="Ohm R.A."/>
            <person name="Patyshakuliyeva A."/>
            <person name="Rokas A."/>
            <person name="Ruiz-Duenas F.J."/>
            <person name="Sabat G."/>
            <person name="Salamov A."/>
            <person name="Samejima M."/>
            <person name="Schmutz J."/>
            <person name="Slot J.C."/>
            <person name="St John F."/>
            <person name="Stenlid J."/>
            <person name="Sun H."/>
            <person name="Sun S."/>
            <person name="Syed K."/>
            <person name="Tsang A."/>
            <person name="Wiebenga A."/>
            <person name="Young D."/>
            <person name="Pisabarro A."/>
            <person name="Eastwood D.C."/>
            <person name="Martin F."/>
            <person name="Cullen D."/>
            <person name="Grigoriev I.V."/>
            <person name="Hibbett D.S."/>
        </authorList>
    </citation>
    <scope>NUCLEOTIDE SEQUENCE [LARGE SCALE GENOMIC DNA]</scope>
    <source>
        <strain evidence="4">RWD-64-598 SS2</strain>
    </source>
</reference>
<gene>
    <name evidence="3" type="ORF">CONPUDRAFT_37063</name>
</gene>
<organism evidence="3 4">
    <name type="scientific">Coniophora puteana (strain RWD-64-598)</name>
    <name type="common">Brown rot fungus</name>
    <dbReference type="NCBI Taxonomy" id="741705"/>
    <lineage>
        <taxon>Eukaryota</taxon>
        <taxon>Fungi</taxon>
        <taxon>Dikarya</taxon>
        <taxon>Basidiomycota</taxon>
        <taxon>Agaricomycotina</taxon>
        <taxon>Agaricomycetes</taxon>
        <taxon>Agaricomycetidae</taxon>
        <taxon>Boletales</taxon>
        <taxon>Coniophorineae</taxon>
        <taxon>Coniophoraceae</taxon>
        <taxon>Coniophora</taxon>
    </lineage>
</organism>
<comment type="caution">
    <text evidence="3">The sequence shown here is derived from an EMBL/GenBank/DDBJ whole genome shotgun (WGS) entry which is preliminary data.</text>
</comment>
<dbReference type="OrthoDB" id="5967843at2759"/>
<evidence type="ECO:0000313" key="4">
    <source>
        <dbReference type="Proteomes" id="UP000053558"/>
    </source>
</evidence>
<dbReference type="Proteomes" id="UP000053558">
    <property type="component" value="Unassembled WGS sequence"/>
</dbReference>
<feature type="non-terminal residue" evidence="3">
    <location>
        <position position="1"/>
    </location>
</feature>
<keyword evidence="1" id="KW-0677">Repeat</keyword>
<dbReference type="EMBL" id="JH711581">
    <property type="protein sequence ID" value="EIW78929.1"/>
    <property type="molecule type" value="Genomic_DNA"/>
</dbReference>
<dbReference type="Pfam" id="PF24883">
    <property type="entry name" value="NPHP3_N"/>
    <property type="match status" value="1"/>
</dbReference>
<sequence>KIIWLSGESGSAKSPVAYTLAEGFHSNGTLAASFFFSRRHPVRSTTERVIPTISYQLGLRHWRAKEAISDVIAEDPSLLRPERSRYEQFTRLILEPLKRLKNVWKDAKSSMVMFLEALDECEPGESNER</sequence>